<dbReference type="PANTHER" id="PTHR30222">
    <property type="entry name" value="SPERMIDINE/PUTRESCINE-BINDING PERIPLASMIC PROTEIN"/>
    <property type="match status" value="1"/>
</dbReference>
<keyword evidence="1 3" id="KW-0732">Signal</keyword>
<dbReference type="GO" id="GO:0016020">
    <property type="term" value="C:membrane"/>
    <property type="evidence" value="ECO:0007669"/>
    <property type="project" value="InterPro"/>
</dbReference>
<evidence type="ECO:0008006" key="6">
    <source>
        <dbReference type="Google" id="ProtNLM"/>
    </source>
</evidence>
<dbReference type="SUPFAM" id="SSF53850">
    <property type="entry name" value="Periplasmic binding protein-like II"/>
    <property type="match status" value="1"/>
</dbReference>
<feature type="signal peptide" evidence="3">
    <location>
        <begin position="1"/>
        <end position="26"/>
    </location>
</feature>
<organism evidence="4 5">
    <name type="scientific">Ureaplasma diversum NCTC 246</name>
    <dbReference type="NCBI Taxonomy" id="1188241"/>
    <lineage>
        <taxon>Bacteria</taxon>
        <taxon>Bacillati</taxon>
        <taxon>Mycoplasmatota</taxon>
        <taxon>Mycoplasmoidales</taxon>
        <taxon>Mycoplasmoidaceae</taxon>
        <taxon>Ureaplasma</taxon>
    </lineage>
</organism>
<evidence type="ECO:0000313" key="4">
    <source>
        <dbReference type="EMBL" id="KEZ24161.1"/>
    </source>
</evidence>
<dbReference type="Proteomes" id="UP000028537">
    <property type="component" value="Unassembled WGS sequence"/>
</dbReference>
<keyword evidence="2" id="KW-0175">Coiled coil</keyword>
<dbReference type="eggNOG" id="COG0687">
    <property type="taxonomic scope" value="Bacteria"/>
</dbReference>
<comment type="caution">
    <text evidence="4">The sequence shown here is derived from an EMBL/GenBank/DDBJ whole genome shotgun (WGS) entry which is preliminary data.</text>
</comment>
<evidence type="ECO:0000313" key="5">
    <source>
        <dbReference type="Proteomes" id="UP000028537"/>
    </source>
</evidence>
<evidence type="ECO:0000256" key="1">
    <source>
        <dbReference type="ARBA" id="ARBA00022729"/>
    </source>
</evidence>
<dbReference type="PROSITE" id="PS51257">
    <property type="entry name" value="PROKAR_LIPOPROTEIN"/>
    <property type="match status" value="1"/>
</dbReference>
<protein>
    <recommendedName>
        <fullName evidence="6">Lipoprotein</fullName>
    </recommendedName>
</protein>
<dbReference type="PRINTS" id="PR00905">
    <property type="entry name" value="MG045FAMILY"/>
</dbReference>
<dbReference type="OrthoDB" id="403918at2"/>
<name>A0A084F1R9_9BACT</name>
<dbReference type="Pfam" id="PF02030">
    <property type="entry name" value="Lipoprotein_8"/>
    <property type="match status" value="1"/>
</dbReference>
<feature type="chain" id="PRO_5001774838" description="Lipoprotein" evidence="3">
    <location>
        <begin position="27"/>
        <end position="773"/>
    </location>
</feature>
<dbReference type="RefSeq" id="WP_051749348.1">
    <property type="nucleotide sequence ID" value="NZ_JFDP01000002.1"/>
</dbReference>
<dbReference type="Gene3D" id="3.40.190.10">
    <property type="entry name" value="Periplasmic binding protein-like II"/>
    <property type="match status" value="1"/>
</dbReference>
<gene>
    <name evidence="4" type="ORF">UDIV_0470</name>
</gene>
<evidence type="ECO:0000256" key="2">
    <source>
        <dbReference type="SAM" id="Coils"/>
    </source>
</evidence>
<dbReference type="InterPro" id="IPR000044">
    <property type="entry name" value="Uncharacterised_lipoprot_MG045"/>
</dbReference>
<proteinExistence type="predicted"/>
<keyword evidence="5" id="KW-1185">Reference proteome</keyword>
<dbReference type="AlphaFoldDB" id="A0A084F1R9"/>
<reference evidence="4 5" key="1">
    <citation type="submission" date="2014-02" db="EMBL/GenBank/DDBJ databases">
        <title>Genome sequence of Ureaplasma diversum strain 246.</title>
        <authorList>
            <person name="Sirand-Pugnet P."/>
            <person name="Breton M."/>
            <person name="Dordet-Frisoni E."/>
            <person name="Baranowski E."/>
            <person name="Barre A."/>
            <person name="Couture C."/>
            <person name="Dupuy V."/>
            <person name="Gaurivaud P."/>
            <person name="Jacob D."/>
            <person name="Lemaitre C."/>
            <person name="Manso-Silvan L."/>
            <person name="Nikolski M."/>
            <person name="Nouvel L.-X."/>
            <person name="Poumarat F."/>
            <person name="Tardy F."/>
            <person name="Thebault P."/>
            <person name="Theil S."/>
            <person name="Citti C."/>
            <person name="Thiaucourt F."/>
            <person name="Blanchard A."/>
        </authorList>
    </citation>
    <scope>NUCLEOTIDE SEQUENCE [LARGE SCALE GENOMIC DNA]</scope>
    <source>
        <strain evidence="4 5">NCTC 246</strain>
    </source>
</reference>
<accession>A0A084F1R9</accession>
<dbReference type="EMBL" id="JFDP01000002">
    <property type="protein sequence ID" value="KEZ24161.1"/>
    <property type="molecule type" value="Genomic_DNA"/>
</dbReference>
<feature type="coiled-coil region" evidence="2">
    <location>
        <begin position="245"/>
        <end position="303"/>
    </location>
</feature>
<evidence type="ECO:0000256" key="3">
    <source>
        <dbReference type="SAM" id="SignalP"/>
    </source>
</evidence>
<sequence length="773" mass="88252">MKLKSKWHKLLLGAGCLTLIAPIAAACSSNSKLVFSNYDGYIDQDVANELANEHKENGLTYNSHDNNEVIPGLIKSKTVDVAVVSAYTAVGLAKNKLIQKIDWSQFNIINPETKKKITTVDELASIYTKEVWAFSSVYDHLLGDIDEDGKPDRLIEYMVPYFFQDFIFAYRGKKIDHLHNPNTTWENIYQELTRKGADNRFLKENEAQIGTSDKPHTIKANKSKITLIDDSRTVYDIAKIMDHEGKKRDQVIAEANKQIKELQDEIQITKELIKTPNLSEDIVQQNKERLANLEARLNFYKLNLKPNVSLPKNSTVTEIVDKFNNITNHFKDLPADSHNLKASSNDLINELATGQFAAGLSYNGDISFALNGGEYLSDDASSEYENIRPNADNFHFIRPKNTLKVLDGFVISNFIDPVNIDATYKYINDISFSGLNLPDYDGSPAILRWDMKIHRNKTDKEIQDYENSDINQTEEGELLNDMGYIYKSMRNFDYVAYTPVLRSIYDHLLDADEGYYGANSFQEDEFKKRLVKAFLKNGQAKYTHKKERQTKHANLSTLAELVMHLHSKYKEENKPFSLTNEMLDDVYKKLTLVYELKNKQEGSEPVEIETVVDQNNETEIDLSSLEQDQEYVLTSVKNSDGTELALDAFNSIKSITKKENAENLTATLAANYDQIKEEDKIVNQIKTALANLGVNLDNKYKETIFKTLNEEVYKDIDQFIEQKQKLYALQREIMKVDFSADPNSNDPALIEFPTNDLSLANLKLAYIDFKKKA</sequence>
<dbReference type="PANTHER" id="PTHR30222:SF17">
    <property type="entry name" value="SPERMIDINE_PUTRESCINE-BINDING PERIPLASMIC PROTEIN"/>
    <property type="match status" value="1"/>
</dbReference>